<proteinExistence type="inferred from homology"/>
<dbReference type="CDD" id="cd06223">
    <property type="entry name" value="PRTases_typeI"/>
    <property type="match status" value="1"/>
</dbReference>
<dbReference type="InterPro" id="IPR029057">
    <property type="entry name" value="PRTase-like"/>
</dbReference>
<gene>
    <name evidence="3" type="ORF">H9871_06180</name>
</gene>
<name>A0A9D1USQ7_9MICC</name>
<sequence length="239" mass="26279">MCSECIDDLRLRVSRPFRAEEAAESLPLVPPESLILPAPQECLDALVPLPVYSAGVYDDVLSRTLLAFKEQEYIRLRRVLGPALAGSIRAALRDLLPPPGHRRPRLLLVSPPPSLRARLRRSYQPVPALMAAEPRLRGSFPSGVLRHRISGRWSTAVLGSGQQKSRSALQRRMGEQILAPTRRGRRLLENADVMIVDDVLTTGATIHHLYRVLTEAGARVYGAAVLAAVYRGDSVTDSA</sequence>
<protein>
    <recommendedName>
        <fullName evidence="2">Phosphoribosyltransferase domain-containing protein</fullName>
    </recommendedName>
</protein>
<dbReference type="Proteomes" id="UP000824151">
    <property type="component" value="Unassembled WGS sequence"/>
</dbReference>
<evidence type="ECO:0000256" key="1">
    <source>
        <dbReference type="ARBA" id="ARBA00008007"/>
    </source>
</evidence>
<dbReference type="AlphaFoldDB" id="A0A9D1USQ7"/>
<evidence type="ECO:0000259" key="2">
    <source>
        <dbReference type="Pfam" id="PF00156"/>
    </source>
</evidence>
<dbReference type="Gene3D" id="3.40.50.2020">
    <property type="match status" value="1"/>
</dbReference>
<dbReference type="InterPro" id="IPR051910">
    <property type="entry name" value="ComF/GntX_DNA_util-trans"/>
</dbReference>
<dbReference type="EMBL" id="DXGD01000227">
    <property type="protein sequence ID" value="HIW99713.1"/>
    <property type="molecule type" value="Genomic_DNA"/>
</dbReference>
<evidence type="ECO:0000313" key="3">
    <source>
        <dbReference type="EMBL" id="HIW99713.1"/>
    </source>
</evidence>
<dbReference type="PANTHER" id="PTHR47505:SF1">
    <property type="entry name" value="DNA UTILIZATION PROTEIN YHGH"/>
    <property type="match status" value="1"/>
</dbReference>
<feature type="domain" description="Phosphoribosyltransferase" evidence="2">
    <location>
        <begin position="167"/>
        <end position="228"/>
    </location>
</feature>
<reference evidence="3" key="1">
    <citation type="journal article" date="2021" name="PeerJ">
        <title>Extensive microbial diversity within the chicken gut microbiome revealed by metagenomics and culture.</title>
        <authorList>
            <person name="Gilroy R."/>
            <person name="Ravi A."/>
            <person name="Getino M."/>
            <person name="Pursley I."/>
            <person name="Horton D.L."/>
            <person name="Alikhan N.F."/>
            <person name="Baker D."/>
            <person name="Gharbi K."/>
            <person name="Hall N."/>
            <person name="Watson M."/>
            <person name="Adriaenssens E.M."/>
            <person name="Foster-Nyarko E."/>
            <person name="Jarju S."/>
            <person name="Secka A."/>
            <person name="Antonio M."/>
            <person name="Oren A."/>
            <person name="Chaudhuri R.R."/>
            <person name="La Ragione R."/>
            <person name="Hildebrand F."/>
            <person name="Pallen M.J."/>
        </authorList>
    </citation>
    <scope>NUCLEOTIDE SEQUENCE</scope>
    <source>
        <strain evidence="3">ChiHejej3B27-3195</strain>
    </source>
</reference>
<dbReference type="PANTHER" id="PTHR47505">
    <property type="entry name" value="DNA UTILIZATION PROTEIN YHGH"/>
    <property type="match status" value="1"/>
</dbReference>
<reference evidence="3" key="2">
    <citation type="submission" date="2021-04" db="EMBL/GenBank/DDBJ databases">
        <authorList>
            <person name="Gilroy R."/>
        </authorList>
    </citation>
    <scope>NUCLEOTIDE SEQUENCE</scope>
    <source>
        <strain evidence="3">ChiHejej3B27-3195</strain>
    </source>
</reference>
<accession>A0A9D1USQ7</accession>
<comment type="caution">
    <text evidence="3">The sequence shown here is derived from an EMBL/GenBank/DDBJ whole genome shotgun (WGS) entry which is preliminary data.</text>
</comment>
<dbReference type="InterPro" id="IPR000836">
    <property type="entry name" value="PRTase_dom"/>
</dbReference>
<organism evidence="3 4">
    <name type="scientific">Candidatus Nesterenkonia stercoripullorum</name>
    <dbReference type="NCBI Taxonomy" id="2838701"/>
    <lineage>
        <taxon>Bacteria</taxon>
        <taxon>Bacillati</taxon>
        <taxon>Actinomycetota</taxon>
        <taxon>Actinomycetes</taxon>
        <taxon>Micrococcales</taxon>
        <taxon>Micrococcaceae</taxon>
        <taxon>Nesterenkonia</taxon>
    </lineage>
</organism>
<evidence type="ECO:0000313" key="4">
    <source>
        <dbReference type="Proteomes" id="UP000824151"/>
    </source>
</evidence>
<dbReference type="SUPFAM" id="SSF53271">
    <property type="entry name" value="PRTase-like"/>
    <property type="match status" value="1"/>
</dbReference>
<comment type="similarity">
    <text evidence="1">Belongs to the ComF/GntX family.</text>
</comment>
<dbReference type="Pfam" id="PF00156">
    <property type="entry name" value="Pribosyltran"/>
    <property type="match status" value="1"/>
</dbReference>